<reference evidence="5" key="1">
    <citation type="journal article" date="2019" name="Int. J. Syst. Evol. Microbiol.">
        <title>The Global Catalogue of Microorganisms (GCM) 10K type strain sequencing project: providing services to taxonomists for standard genome sequencing and annotation.</title>
        <authorList>
            <consortium name="The Broad Institute Genomics Platform"/>
            <consortium name="The Broad Institute Genome Sequencing Center for Infectious Disease"/>
            <person name="Wu L."/>
            <person name="Ma J."/>
        </authorList>
    </citation>
    <scope>NUCLEOTIDE SEQUENCE [LARGE SCALE GENOMIC DNA]</scope>
    <source>
        <strain evidence="5">CCUG 62974</strain>
    </source>
</reference>
<keyword evidence="1" id="KW-0472">Membrane</keyword>
<keyword evidence="5" id="KW-1185">Reference proteome</keyword>
<keyword evidence="1" id="KW-1133">Transmembrane helix</keyword>
<feature type="domain" description="DUF7134" evidence="3">
    <location>
        <begin position="2"/>
        <end position="147"/>
    </location>
</feature>
<evidence type="ECO:0000256" key="1">
    <source>
        <dbReference type="SAM" id="Phobius"/>
    </source>
</evidence>
<feature type="transmembrane region" description="Helical" evidence="1">
    <location>
        <begin position="50"/>
        <end position="68"/>
    </location>
</feature>
<dbReference type="Gene3D" id="1.20.5.1930">
    <property type="match status" value="1"/>
</dbReference>
<dbReference type="Proteomes" id="UP001597024">
    <property type="component" value="Unassembled WGS sequence"/>
</dbReference>
<comment type="caution">
    <text evidence="4">The sequence shown here is derived from an EMBL/GenBank/DDBJ whole genome shotgun (WGS) entry which is preliminary data.</text>
</comment>
<evidence type="ECO:0000259" key="3">
    <source>
        <dbReference type="Pfam" id="PF23539"/>
    </source>
</evidence>
<dbReference type="InterPro" id="IPR055558">
    <property type="entry name" value="DUF7134"/>
</dbReference>
<keyword evidence="4" id="KW-0418">Kinase</keyword>
<evidence type="ECO:0000259" key="2">
    <source>
        <dbReference type="Pfam" id="PF07730"/>
    </source>
</evidence>
<sequence length="192" mass="20501">MWRDWALVGVLLPVALLEGVVRPDMPSRVVSVSLAVGLVPTLLWRRTRPLLMVAIAFGVSGVAQVLVGGDSPESNTMVYLLLLPYALFRWGSGREAVAGLAIILVKATFSAVVDHSGPANTAAAFAVVFSVVAVGAAFRYRARARARELDQVKLLEREQLARDLHDTVAHHVSAMAIRAQAGLATAVSRPEA</sequence>
<accession>A0ABW3DV70</accession>
<dbReference type="Pfam" id="PF23539">
    <property type="entry name" value="DUF7134"/>
    <property type="match status" value="1"/>
</dbReference>
<evidence type="ECO:0000313" key="5">
    <source>
        <dbReference type="Proteomes" id="UP001597024"/>
    </source>
</evidence>
<name>A0ABW3DV70_9ACTN</name>
<dbReference type="EMBL" id="JBHTHX010001036">
    <property type="protein sequence ID" value="MFD0887728.1"/>
    <property type="molecule type" value="Genomic_DNA"/>
</dbReference>
<keyword evidence="1" id="KW-0812">Transmembrane</keyword>
<keyword evidence="4" id="KW-0808">Transferase</keyword>
<dbReference type="GO" id="GO:0016301">
    <property type="term" value="F:kinase activity"/>
    <property type="evidence" value="ECO:0007669"/>
    <property type="project" value="UniProtKB-KW"/>
</dbReference>
<feature type="non-terminal residue" evidence="4">
    <location>
        <position position="192"/>
    </location>
</feature>
<feature type="transmembrane region" description="Helical" evidence="1">
    <location>
        <begin position="119"/>
        <end position="138"/>
    </location>
</feature>
<protein>
    <submittedName>
        <fullName evidence="4">Histidine kinase dimerization/phosphoacceptor domain-containing protein</fullName>
    </submittedName>
</protein>
<dbReference type="InterPro" id="IPR011712">
    <property type="entry name" value="Sig_transdc_His_kin_sub3_dim/P"/>
</dbReference>
<proteinExistence type="predicted"/>
<evidence type="ECO:0000313" key="4">
    <source>
        <dbReference type="EMBL" id="MFD0887728.1"/>
    </source>
</evidence>
<gene>
    <name evidence="4" type="ORF">ACFQ08_24570</name>
</gene>
<feature type="domain" description="Signal transduction histidine kinase subgroup 3 dimerisation and phosphoacceptor" evidence="2">
    <location>
        <begin position="156"/>
        <end position="191"/>
    </location>
</feature>
<dbReference type="Pfam" id="PF07730">
    <property type="entry name" value="HisKA_3"/>
    <property type="match status" value="1"/>
</dbReference>
<organism evidence="4 5">
    <name type="scientific">Streptosporangium algeriense</name>
    <dbReference type="NCBI Taxonomy" id="1682748"/>
    <lineage>
        <taxon>Bacteria</taxon>
        <taxon>Bacillati</taxon>
        <taxon>Actinomycetota</taxon>
        <taxon>Actinomycetes</taxon>
        <taxon>Streptosporangiales</taxon>
        <taxon>Streptosporangiaceae</taxon>
        <taxon>Streptosporangium</taxon>
    </lineage>
</organism>